<name>A9TBU3_PHYPA</name>
<keyword evidence="1" id="KW-0479">Metal-binding</keyword>
<reference evidence="11" key="3">
    <citation type="submission" date="2020-12" db="UniProtKB">
        <authorList>
            <consortium name="EnsemblPlants"/>
        </authorList>
    </citation>
    <scope>IDENTIFICATION</scope>
</reference>
<dbReference type="EMBL" id="ABEU02000001">
    <property type="protein sequence ID" value="PNR61638.1"/>
    <property type="molecule type" value="Genomic_DNA"/>
</dbReference>
<keyword evidence="12" id="KW-1185">Reference proteome</keyword>
<keyword evidence="2" id="KW-0863">Zinc-finger</keyword>
<evidence type="ECO:0000256" key="5">
    <source>
        <dbReference type="ARBA" id="ARBA00023125"/>
    </source>
</evidence>
<evidence type="ECO:0000313" key="11">
    <source>
        <dbReference type="EnsemblPlants" id="PAC:32966626.CDS.1"/>
    </source>
</evidence>
<dbReference type="PANTHER" id="PTHR31992:SF141">
    <property type="entry name" value="DOF ZINC FINGER PROTEIN DOF1.4"/>
    <property type="match status" value="1"/>
</dbReference>
<dbReference type="EnsemblPlants" id="Pp3c1_1300V3.1">
    <property type="protein sequence ID" value="PAC:32966626.CDS.1"/>
    <property type="gene ID" value="Pp3c1_1300"/>
</dbReference>
<feature type="compositionally biased region" description="Polar residues" evidence="8">
    <location>
        <begin position="190"/>
        <end position="200"/>
    </location>
</feature>
<dbReference type="InterPro" id="IPR045174">
    <property type="entry name" value="Dof"/>
</dbReference>
<keyword evidence="5" id="KW-0238">DNA-binding</keyword>
<proteinExistence type="predicted"/>
<reference evidence="10 12" key="1">
    <citation type="journal article" date="2008" name="Science">
        <title>The Physcomitrella genome reveals evolutionary insights into the conquest of land by plants.</title>
        <authorList>
            <person name="Rensing S."/>
            <person name="Lang D."/>
            <person name="Zimmer A."/>
            <person name="Terry A."/>
            <person name="Salamov A."/>
            <person name="Shapiro H."/>
            <person name="Nishiyama T."/>
            <person name="Perroud P.-F."/>
            <person name="Lindquist E."/>
            <person name="Kamisugi Y."/>
            <person name="Tanahashi T."/>
            <person name="Sakakibara K."/>
            <person name="Fujita T."/>
            <person name="Oishi K."/>
            <person name="Shin-I T."/>
            <person name="Kuroki Y."/>
            <person name="Toyoda A."/>
            <person name="Suzuki Y."/>
            <person name="Hashimoto A."/>
            <person name="Yamaguchi K."/>
            <person name="Sugano A."/>
            <person name="Kohara Y."/>
            <person name="Fujiyama A."/>
            <person name="Anterola A."/>
            <person name="Aoki S."/>
            <person name="Ashton N."/>
            <person name="Barbazuk W.B."/>
            <person name="Barker E."/>
            <person name="Bennetzen J."/>
            <person name="Bezanilla M."/>
            <person name="Blankenship R."/>
            <person name="Cho S.H."/>
            <person name="Dutcher S."/>
            <person name="Estelle M."/>
            <person name="Fawcett J.A."/>
            <person name="Gundlach H."/>
            <person name="Hanada K."/>
            <person name="Heyl A."/>
            <person name="Hicks K.A."/>
            <person name="Hugh J."/>
            <person name="Lohr M."/>
            <person name="Mayer K."/>
            <person name="Melkozernov A."/>
            <person name="Murata T."/>
            <person name="Nelson D."/>
            <person name="Pils B."/>
            <person name="Prigge M."/>
            <person name="Reiss B."/>
            <person name="Renner T."/>
            <person name="Rombauts S."/>
            <person name="Rushton P."/>
            <person name="Sanderfoot A."/>
            <person name="Schween G."/>
            <person name="Shiu S.-H."/>
            <person name="Stueber K."/>
            <person name="Theodoulou F.L."/>
            <person name="Tu H."/>
            <person name="Van de Peer Y."/>
            <person name="Verrier P.J."/>
            <person name="Waters E."/>
            <person name="Wood A."/>
            <person name="Yang L."/>
            <person name="Cove D."/>
            <person name="Cuming A."/>
            <person name="Hasebe M."/>
            <person name="Lucas S."/>
            <person name="Mishler D.B."/>
            <person name="Reski R."/>
            <person name="Grigoriev I."/>
            <person name="Quatrano R.S."/>
            <person name="Boore J.L."/>
        </authorList>
    </citation>
    <scope>NUCLEOTIDE SEQUENCE [LARGE SCALE GENOMIC DNA]</scope>
    <source>
        <strain evidence="11 12">cv. Gransden 2004</strain>
    </source>
</reference>
<protein>
    <recommendedName>
        <fullName evidence="9">Dof-type domain-containing protein</fullName>
    </recommendedName>
</protein>
<accession>A9TBU3</accession>
<dbReference type="GO" id="GO:0003700">
    <property type="term" value="F:DNA-binding transcription factor activity"/>
    <property type="evidence" value="ECO:0007669"/>
    <property type="project" value="InterPro"/>
</dbReference>
<gene>
    <name evidence="10" type="ORF">PHYPA_000061</name>
</gene>
<dbReference type="HOGENOM" id="CLU_951207_0_0_1"/>
<dbReference type="EnsemblPlants" id="Pp3c1_1300V3.2">
    <property type="protein sequence ID" value="PAC:32966627.CDS.1"/>
    <property type="gene ID" value="Pp3c1_1300"/>
</dbReference>
<dbReference type="Pfam" id="PF02701">
    <property type="entry name" value="Zn_ribbon_Dof"/>
    <property type="match status" value="2"/>
</dbReference>
<evidence type="ECO:0000256" key="7">
    <source>
        <dbReference type="ARBA" id="ARBA00023242"/>
    </source>
</evidence>
<sequence length="313" mass="35240">MRRVAVEPPEFVHQIKTCTKCGSVNKCKFRYLNNGKQNQPRYQCWVCNDFFSHVLHGRPKGKKYLKPRGVDPKELQGVVKKCTKCKVLNKAKFMYYNNKNLAQPRYQCLVCLQEFQVHLNVLLQSGGSKQGDTPNAINMLPQSGGSPQDGSPNDVSRMLEVVAALANSFRAQQCGNFSQTDELGNPRQPVDTSGNPTQPADESENPVLAHESKYLELTHEFDNPMQEASELDMLLQEDDLENPMQQASEFDILLQEDDLENPMQAVCIDVLLPTPTLAPADGFYNLLPTDGFDDSKQIDDEFNNFLQSMGFDL</sequence>
<evidence type="ECO:0000313" key="10">
    <source>
        <dbReference type="EMBL" id="PNR61638.1"/>
    </source>
</evidence>
<evidence type="ECO:0000256" key="3">
    <source>
        <dbReference type="ARBA" id="ARBA00022833"/>
    </source>
</evidence>
<dbReference type="Gramene" id="Pp3c1_1300V3.2">
    <property type="protein sequence ID" value="PAC:32966627.CDS.1"/>
    <property type="gene ID" value="Pp3c1_1300"/>
</dbReference>
<keyword evidence="7" id="KW-0539">Nucleus</keyword>
<feature type="region of interest" description="Disordered" evidence="8">
    <location>
        <begin position="130"/>
        <end position="154"/>
    </location>
</feature>
<feature type="region of interest" description="Disordered" evidence="8">
    <location>
        <begin position="177"/>
        <end position="206"/>
    </location>
</feature>
<dbReference type="GO" id="GO:0003677">
    <property type="term" value="F:DNA binding"/>
    <property type="evidence" value="ECO:0007669"/>
    <property type="project" value="UniProtKB-KW"/>
</dbReference>
<dbReference type="AlphaFoldDB" id="A9TBU3"/>
<keyword evidence="6" id="KW-0804">Transcription</keyword>
<evidence type="ECO:0000256" key="2">
    <source>
        <dbReference type="ARBA" id="ARBA00022771"/>
    </source>
</evidence>
<evidence type="ECO:0000259" key="9">
    <source>
        <dbReference type="Pfam" id="PF02701"/>
    </source>
</evidence>
<evidence type="ECO:0000313" key="12">
    <source>
        <dbReference type="Proteomes" id="UP000006727"/>
    </source>
</evidence>
<dbReference type="InParanoid" id="A9TBU3"/>
<feature type="domain" description="Dof-type" evidence="9">
    <location>
        <begin position="14"/>
        <end position="51"/>
    </location>
</feature>
<evidence type="ECO:0000256" key="4">
    <source>
        <dbReference type="ARBA" id="ARBA00023015"/>
    </source>
</evidence>
<evidence type="ECO:0000256" key="8">
    <source>
        <dbReference type="SAM" id="MobiDB-lite"/>
    </source>
</evidence>
<evidence type="ECO:0000256" key="6">
    <source>
        <dbReference type="ARBA" id="ARBA00023163"/>
    </source>
</evidence>
<dbReference type="Proteomes" id="UP000006727">
    <property type="component" value="Chromosome 1"/>
</dbReference>
<dbReference type="GO" id="GO:0008270">
    <property type="term" value="F:zinc ion binding"/>
    <property type="evidence" value="ECO:0007669"/>
    <property type="project" value="UniProtKB-KW"/>
</dbReference>
<reference evidence="10 12" key="2">
    <citation type="journal article" date="2018" name="Plant J.">
        <title>The Physcomitrella patens chromosome-scale assembly reveals moss genome structure and evolution.</title>
        <authorList>
            <person name="Lang D."/>
            <person name="Ullrich K.K."/>
            <person name="Murat F."/>
            <person name="Fuchs J."/>
            <person name="Jenkins J."/>
            <person name="Haas F.B."/>
            <person name="Piednoel M."/>
            <person name="Gundlach H."/>
            <person name="Van Bel M."/>
            <person name="Meyberg R."/>
            <person name="Vives C."/>
            <person name="Morata J."/>
            <person name="Symeonidi A."/>
            <person name="Hiss M."/>
            <person name="Muchero W."/>
            <person name="Kamisugi Y."/>
            <person name="Saleh O."/>
            <person name="Blanc G."/>
            <person name="Decker E.L."/>
            <person name="van Gessel N."/>
            <person name="Grimwood J."/>
            <person name="Hayes R.D."/>
            <person name="Graham S.W."/>
            <person name="Gunter L.E."/>
            <person name="McDaniel S.F."/>
            <person name="Hoernstein S.N.W."/>
            <person name="Larsson A."/>
            <person name="Li F.W."/>
            <person name="Perroud P.F."/>
            <person name="Phillips J."/>
            <person name="Ranjan P."/>
            <person name="Rokshar D.S."/>
            <person name="Rothfels C.J."/>
            <person name="Schneider L."/>
            <person name="Shu S."/>
            <person name="Stevenson D.W."/>
            <person name="Thummler F."/>
            <person name="Tillich M."/>
            <person name="Villarreal Aguilar J.C."/>
            <person name="Widiez T."/>
            <person name="Wong G.K."/>
            <person name="Wymore A."/>
            <person name="Zhang Y."/>
            <person name="Zimmer A.D."/>
            <person name="Quatrano R.S."/>
            <person name="Mayer K.F.X."/>
            <person name="Goodstein D."/>
            <person name="Casacuberta J.M."/>
            <person name="Vandepoele K."/>
            <person name="Reski R."/>
            <person name="Cuming A.C."/>
            <person name="Tuskan G.A."/>
            <person name="Maumus F."/>
            <person name="Salse J."/>
            <person name="Schmutz J."/>
            <person name="Rensing S.A."/>
        </authorList>
    </citation>
    <scope>NUCLEOTIDE SEQUENCE [LARGE SCALE GENOMIC DNA]</scope>
    <source>
        <strain evidence="11 12">cv. Gransden 2004</strain>
    </source>
</reference>
<dbReference type="Gramene" id="Pp3c1_1300V3.1">
    <property type="protein sequence ID" value="PAC:32966626.CDS.1"/>
    <property type="gene ID" value="Pp3c1_1300"/>
</dbReference>
<keyword evidence="4" id="KW-0805">Transcription regulation</keyword>
<feature type="domain" description="Dof-type" evidence="9">
    <location>
        <begin position="80"/>
        <end position="113"/>
    </location>
</feature>
<evidence type="ECO:0000256" key="1">
    <source>
        <dbReference type="ARBA" id="ARBA00022723"/>
    </source>
</evidence>
<dbReference type="InterPro" id="IPR003851">
    <property type="entry name" value="Znf_Dof"/>
</dbReference>
<organism evidence="10">
    <name type="scientific">Physcomitrium patens</name>
    <name type="common">Spreading-leaved earth moss</name>
    <name type="synonym">Physcomitrella patens</name>
    <dbReference type="NCBI Taxonomy" id="3218"/>
    <lineage>
        <taxon>Eukaryota</taxon>
        <taxon>Viridiplantae</taxon>
        <taxon>Streptophyta</taxon>
        <taxon>Embryophyta</taxon>
        <taxon>Bryophyta</taxon>
        <taxon>Bryophytina</taxon>
        <taxon>Bryopsida</taxon>
        <taxon>Funariidae</taxon>
        <taxon>Funariales</taxon>
        <taxon>Funariaceae</taxon>
        <taxon>Physcomitrium</taxon>
    </lineage>
</organism>
<dbReference type="PANTHER" id="PTHR31992">
    <property type="entry name" value="DOF ZINC FINGER PROTEIN DOF1.4-RELATED"/>
    <property type="match status" value="1"/>
</dbReference>
<keyword evidence="3" id="KW-0862">Zinc</keyword>